<comment type="caution">
    <text evidence="5">The sequence shown here is derived from an EMBL/GenBank/DDBJ whole genome shotgun (WGS) entry which is preliminary data.</text>
</comment>
<evidence type="ECO:0000259" key="4">
    <source>
        <dbReference type="PROSITE" id="PS51162"/>
    </source>
</evidence>
<accession>A0A9X6NCG1</accession>
<evidence type="ECO:0000313" key="6">
    <source>
        <dbReference type="Proteomes" id="UP000192578"/>
    </source>
</evidence>
<dbReference type="InterPro" id="IPR036857">
    <property type="entry name" value="Thyroglobulin_1_sf"/>
</dbReference>
<reference evidence="6" key="1">
    <citation type="submission" date="2017-01" db="EMBL/GenBank/DDBJ databases">
        <title>Comparative genomics of anhydrobiosis in the tardigrade Hypsibius dujardini.</title>
        <authorList>
            <person name="Yoshida Y."/>
            <person name="Koutsovoulos G."/>
            <person name="Laetsch D."/>
            <person name="Stevens L."/>
            <person name="Kumar S."/>
            <person name="Horikawa D."/>
            <person name="Ishino K."/>
            <person name="Komine S."/>
            <person name="Tomita M."/>
            <person name="Blaxter M."/>
            <person name="Arakawa K."/>
        </authorList>
    </citation>
    <scope>NUCLEOTIDE SEQUENCE [LARGE SCALE GENOMIC DNA]</scope>
    <source>
        <strain evidence="6">Z151</strain>
    </source>
</reference>
<dbReference type="OrthoDB" id="6409105at2759"/>
<evidence type="ECO:0000256" key="2">
    <source>
        <dbReference type="PROSITE-ProRule" id="PRU00500"/>
    </source>
</evidence>
<dbReference type="Pfam" id="PF00086">
    <property type="entry name" value="Thyroglobulin_1"/>
    <property type="match status" value="1"/>
</dbReference>
<evidence type="ECO:0000256" key="3">
    <source>
        <dbReference type="SAM" id="SignalP"/>
    </source>
</evidence>
<dbReference type="Proteomes" id="UP000192578">
    <property type="component" value="Unassembled WGS sequence"/>
</dbReference>
<protein>
    <recommendedName>
        <fullName evidence="4">Thyroglobulin type-1 domain-containing protein</fullName>
    </recommendedName>
</protein>
<feature type="signal peptide" evidence="3">
    <location>
        <begin position="1"/>
        <end position="24"/>
    </location>
</feature>
<dbReference type="SUPFAM" id="SSF57610">
    <property type="entry name" value="Thyroglobulin type-1 domain"/>
    <property type="match status" value="1"/>
</dbReference>
<evidence type="ECO:0000313" key="5">
    <source>
        <dbReference type="EMBL" id="OWA51522.1"/>
    </source>
</evidence>
<dbReference type="PROSITE" id="PS51162">
    <property type="entry name" value="THYROGLOBULIN_1_2"/>
    <property type="match status" value="1"/>
</dbReference>
<keyword evidence="3" id="KW-0732">Signal</keyword>
<keyword evidence="1" id="KW-1015">Disulfide bond</keyword>
<sequence>MASSSAVAVVVAVAVLAVVQTVDGRNRLNPAINCSRMVQQAPHDTPWVPQCNDTTNEMLPLQTKKDGTKFCVDKYVASVVLDPIAPDASITCDCVAAAVELRRSSSKPLFVPDCDPATGLYLSKQCNRRKECWCSDPTGRQIGLKWGATVKLSMIPSVAAELEPHRAAIQSHPNCDALVKYFARAMERASA</sequence>
<keyword evidence="6" id="KW-1185">Reference proteome</keyword>
<dbReference type="AlphaFoldDB" id="A0A9X6NCG1"/>
<organism evidence="5 6">
    <name type="scientific">Hypsibius exemplaris</name>
    <name type="common">Freshwater tardigrade</name>
    <dbReference type="NCBI Taxonomy" id="2072580"/>
    <lineage>
        <taxon>Eukaryota</taxon>
        <taxon>Metazoa</taxon>
        <taxon>Ecdysozoa</taxon>
        <taxon>Tardigrada</taxon>
        <taxon>Eutardigrada</taxon>
        <taxon>Parachela</taxon>
        <taxon>Hypsibioidea</taxon>
        <taxon>Hypsibiidae</taxon>
        <taxon>Hypsibius</taxon>
    </lineage>
</organism>
<dbReference type="EMBL" id="MTYJ01000230">
    <property type="protein sequence ID" value="OWA51522.1"/>
    <property type="molecule type" value="Genomic_DNA"/>
</dbReference>
<dbReference type="Gene3D" id="4.10.800.10">
    <property type="entry name" value="Thyroglobulin type-1"/>
    <property type="match status" value="1"/>
</dbReference>
<proteinExistence type="predicted"/>
<name>A0A9X6NCG1_HYPEX</name>
<dbReference type="CDD" id="cd00191">
    <property type="entry name" value="TY"/>
    <property type="match status" value="1"/>
</dbReference>
<dbReference type="InterPro" id="IPR000716">
    <property type="entry name" value="Thyroglobulin_1"/>
</dbReference>
<comment type="caution">
    <text evidence="2">Lacks conserved residue(s) required for the propagation of feature annotation.</text>
</comment>
<evidence type="ECO:0000256" key="1">
    <source>
        <dbReference type="ARBA" id="ARBA00023157"/>
    </source>
</evidence>
<feature type="domain" description="Thyroglobulin type-1" evidence="4">
    <location>
        <begin position="89"/>
        <end position="175"/>
    </location>
</feature>
<feature type="chain" id="PRO_5040769817" description="Thyroglobulin type-1 domain-containing protein" evidence="3">
    <location>
        <begin position="25"/>
        <end position="191"/>
    </location>
</feature>
<gene>
    <name evidence="5" type="ORF">BV898_16001</name>
</gene>